<dbReference type="CDD" id="cd00084">
    <property type="entry name" value="HMG-box_SF"/>
    <property type="match status" value="1"/>
</dbReference>
<dbReference type="GO" id="GO:0003677">
    <property type="term" value="F:DNA binding"/>
    <property type="evidence" value="ECO:0007669"/>
    <property type="project" value="UniProtKB-UniRule"/>
</dbReference>
<evidence type="ECO:0000256" key="3">
    <source>
        <dbReference type="SAM" id="MobiDB-lite"/>
    </source>
</evidence>
<dbReference type="AlphaFoldDB" id="A0A316VJ30"/>
<evidence type="ECO:0000313" key="6">
    <source>
        <dbReference type="Proteomes" id="UP000245771"/>
    </source>
</evidence>
<dbReference type="PANTHER" id="PTHR48112">
    <property type="entry name" value="HIGH MOBILITY GROUP PROTEIN DSP1"/>
    <property type="match status" value="1"/>
</dbReference>
<accession>A0A316VJ30</accession>
<evidence type="ECO:0000256" key="2">
    <source>
        <dbReference type="PROSITE-ProRule" id="PRU00267"/>
    </source>
</evidence>
<proteinExistence type="predicted"/>
<protein>
    <recommendedName>
        <fullName evidence="4">HMG box domain-containing protein</fullName>
    </recommendedName>
</protein>
<dbReference type="InParanoid" id="A0A316VJ30"/>
<dbReference type="Gene3D" id="1.10.30.10">
    <property type="entry name" value="High mobility group box domain"/>
    <property type="match status" value="1"/>
</dbReference>
<keyword evidence="2" id="KW-0539">Nucleus</keyword>
<feature type="compositionally biased region" description="Low complexity" evidence="3">
    <location>
        <begin position="185"/>
        <end position="197"/>
    </location>
</feature>
<feature type="region of interest" description="Disordered" evidence="3">
    <location>
        <begin position="185"/>
        <end position="247"/>
    </location>
</feature>
<dbReference type="Pfam" id="PF09011">
    <property type="entry name" value="HMG_box_2"/>
    <property type="match status" value="1"/>
</dbReference>
<feature type="compositionally biased region" description="Polar residues" evidence="3">
    <location>
        <begin position="198"/>
        <end position="207"/>
    </location>
</feature>
<dbReference type="EMBL" id="KZ819602">
    <property type="protein sequence ID" value="PWN37068.1"/>
    <property type="molecule type" value="Genomic_DNA"/>
</dbReference>
<organism evidence="5 6">
    <name type="scientific">Meira miltonrushii</name>
    <dbReference type="NCBI Taxonomy" id="1280837"/>
    <lineage>
        <taxon>Eukaryota</taxon>
        <taxon>Fungi</taxon>
        <taxon>Dikarya</taxon>
        <taxon>Basidiomycota</taxon>
        <taxon>Ustilaginomycotina</taxon>
        <taxon>Exobasidiomycetes</taxon>
        <taxon>Exobasidiales</taxon>
        <taxon>Brachybasidiaceae</taxon>
        <taxon>Meira</taxon>
    </lineage>
</organism>
<dbReference type="InterPro" id="IPR036910">
    <property type="entry name" value="HMG_box_dom_sf"/>
</dbReference>
<dbReference type="SUPFAM" id="SSF47095">
    <property type="entry name" value="HMG-box"/>
    <property type="match status" value="1"/>
</dbReference>
<evidence type="ECO:0000259" key="4">
    <source>
        <dbReference type="PROSITE" id="PS50118"/>
    </source>
</evidence>
<name>A0A316VJ30_9BASI</name>
<dbReference type="GeneID" id="37024904"/>
<dbReference type="STRING" id="1280837.A0A316VJ30"/>
<feature type="compositionally biased region" description="Polar residues" evidence="3">
    <location>
        <begin position="215"/>
        <end position="234"/>
    </location>
</feature>
<sequence>MLSLVYIVHPSRSFLRQMIQAAQKLSSSLRSAATQCDNFIKTLTGQPNAAANAFANNVGTDFLTLASGNLGAQSLAAAAAAAGASGQQGMPTNTMGTPGRKSISKEERRMLKKQRKANRDPNAPKRPPSAYLLFQNEIREDMRQQFKELSYSDVLGKISEAWKNLTDEQRKVYNDRTMDHMARWNQSRRLQQQQQNQFSDENYQDTVDPSIAGQDFSNGLLNVGNPATLNTASQSRKGGEKKRSRKA</sequence>
<dbReference type="PROSITE" id="PS50118">
    <property type="entry name" value="HMG_BOX_2"/>
    <property type="match status" value="1"/>
</dbReference>
<dbReference type="PANTHER" id="PTHR48112:SF22">
    <property type="entry name" value="MITOCHONDRIAL TRANSCRIPTION FACTOR A, ISOFORM B"/>
    <property type="match status" value="1"/>
</dbReference>
<dbReference type="SMART" id="SM00398">
    <property type="entry name" value="HMG"/>
    <property type="match status" value="1"/>
</dbReference>
<dbReference type="OrthoDB" id="1919336at2759"/>
<feature type="domain" description="HMG box" evidence="4">
    <location>
        <begin position="124"/>
        <end position="192"/>
    </location>
</feature>
<keyword evidence="6" id="KW-1185">Reference proteome</keyword>
<keyword evidence="1 2" id="KW-0238">DNA-binding</keyword>
<dbReference type="InterPro" id="IPR009071">
    <property type="entry name" value="HMG_box_dom"/>
</dbReference>
<feature type="region of interest" description="Disordered" evidence="3">
    <location>
        <begin position="83"/>
        <end position="129"/>
    </location>
</feature>
<dbReference type="Proteomes" id="UP000245771">
    <property type="component" value="Unassembled WGS sequence"/>
</dbReference>
<evidence type="ECO:0000313" key="5">
    <source>
        <dbReference type="EMBL" id="PWN37068.1"/>
    </source>
</evidence>
<gene>
    <name evidence="5" type="ORF">FA14DRAFT_9579</name>
</gene>
<evidence type="ECO:0000256" key="1">
    <source>
        <dbReference type="ARBA" id="ARBA00023125"/>
    </source>
</evidence>
<dbReference type="GO" id="GO:0005634">
    <property type="term" value="C:nucleus"/>
    <property type="evidence" value="ECO:0007669"/>
    <property type="project" value="UniProtKB-UniRule"/>
</dbReference>
<reference evidence="5 6" key="1">
    <citation type="journal article" date="2018" name="Mol. Biol. Evol.">
        <title>Broad Genomic Sampling Reveals a Smut Pathogenic Ancestry of the Fungal Clade Ustilaginomycotina.</title>
        <authorList>
            <person name="Kijpornyongpan T."/>
            <person name="Mondo S.J."/>
            <person name="Barry K."/>
            <person name="Sandor L."/>
            <person name="Lee J."/>
            <person name="Lipzen A."/>
            <person name="Pangilinan J."/>
            <person name="LaButti K."/>
            <person name="Hainaut M."/>
            <person name="Henrissat B."/>
            <person name="Grigoriev I.V."/>
            <person name="Spatafora J.W."/>
            <person name="Aime M.C."/>
        </authorList>
    </citation>
    <scope>NUCLEOTIDE SEQUENCE [LARGE SCALE GENOMIC DNA]</scope>
    <source>
        <strain evidence="5 6">MCA 3882</strain>
    </source>
</reference>
<dbReference type="RefSeq" id="XP_025357370.1">
    <property type="nucleotide sequence ID" value="XM_025503123.1"/>
</dbReference>
<dbReference type="InterPro" id="IPR050342">
    <property type="entry name" value="HMGB"/>
</dbReference>
<feature type="DNA-binding region" description="HMG box" evidence="2">
    <location>
        <begin position="124"/>
        <end position="192"/>
    </location>
</feature>